<proteinExistence type="predicted"/>
<sequence>MCPLITRVRLFHHFRLDLSGWVVLDPVKEPPICELLDGGLIATQRREMVMAMSPDQTKTMVGVLPRRPIRPLAKG</sequence>
<reference evidence="1" key="1">
    <citation type="submission" date="2020-02" db="EMBL/GenBank/DDBJ databases">
        <authorList>
            <person name="Scholz U."/>
            <person name="Mascher M."/>
            <person name="Fiebig A."/>
        </authorList>
    </citation>
    <scope>NUCLEOTIDE SEQUENCE</scope>
</reference>
<dbReference type="OrthoDB" id="10481496at2759"/>
<dbReference type="AlphaFoldDB" id="A0A7I8L980"/>
<organism evidence="1 2">
    <name type="scientific">Spirodela intermedia</name>
    <name type="common">Intermediate duckweed</name>
    <dbReference type="NCBI Taxonomy" id="51605"/>
    <lineage>
        <taxon>Eukaryota</taxon>
        <taxon>Viridiplantae</taxon>
        <taxon>Streptophyta</taxon>
        <taxon>Embryophyta</taxon>
        <taxon>Tracheophyta</taxon>
        <taxon>Spermatophyta</taxon>
        <taxon>Magnoliopsida</taxon>
        <taxon>Liliopsida</taxon>
        <taxon>Araceae</taxon>
        <taxon>Lemnoideae</taxon>
        <taxon>Spirodela</taxon>
    </lineage>
</organism>
<name>A0A7I8L980_SPIIN</name>
<protein>
    <submittedName>
        <fullName evidence="1">Uncharacterized protein</fullName>
    </submittedName>
</protein>
<keyword evidence="2" id="KW-1185">Reference proteome</keyword>
<accession>A0A7I8L980</accession>
<dbReference type="EMBL" id="LR746276">
    <property type="protein sequence ID" value="CAA7406589.1"/>
    <property type="molecule type" value="Genomic_DNA"/>
</dbReference>
<evidence type="ECO:0000313" key="1">
    <source>
        <dbReference type="EMBL" id="CAA7406589.1"/>
    </source>
</evidence>
<dbReference type="Proteomes" id="UP000663760">
    <property type="component" value="Chromosome 13"/>
</dbReference>
<gene>
    <name evidence="1" type="ORF">SI8410_13017267</name>
</gene>
<evidence type="ECO:0000313" key="2">
    <source>
        <dbReference type="Proteomes" id="UP000663760"/>
    </source>
</evidence>